<dbReference type="EMBL" id="BJYK01000013">
    <property type="protein sequence ID" value="GEN81527.1"/>
    <property type="molecule type" value="Genomic_DNA"/>
</dbReference>
<dbReference type="InterPro" id="IPR029063">
    <property type="entry name" value="SAM-dependent_MTases_sf"/>
</dbReference>
<feature type="binding site" evidence="6">
    <location>
        <position position="78"/>
    </location>
    <ligand>
        <name>S-adenosyl-L-methionine</name>
        <dbReference type="ChEBI" id="CHEBI:59789"/>
    </ligand>
</feature>
<proteinExistence type="inferred from homology"/>
<dbReference type="SUPFAM" id="SSF53335">
    <property type="entry name" value="S-adenosyl-L-methionine-dependent methyltransferases"/>
    <property type="match status" value="1"/>
</dbReference>
<evidence type="ECO:0000256" key="4">
    <source>
        <dbReference type="ARBA" id="ARBA00022679"/>
    </source>
</evidence>
<feature type="binding site" evidence="6">
    <location>
        <position position="83"/>
    </location>
    <ligand>
        <name>S-adenosyl-L-methionine</name>
        <dbReference type="ChEBI" id="CHEBI:59789"/>
    </ligand>
</feature>
<dbReference type="Pfam" id="PF02527">
    <property type="entry name" value="GidB"/>
    <property type="match status" value="1"/>
</dbReference>
<dbReference type="PANTHER" id="PTHR31760:SF0">
    <property type="entry name" value="S-ADENOSYL-L-METHIONINE-DEPENDENT METHYLTRANSFERASES SUPERFAMILY PROTEIN"/>
    <property type="match status" value="1"/>
</dbReference>
<evidence type="ECO:0000256" key="2">
    <source>
        <dbReference type="ARBA" id="ARBA00022552"/>
    </source>
</evidence>
<evidence type="ECO:0000256" key="5">
    <source>
        <dbReference type="ARBA" id="ARBA00022691"/>
    </source>
</evidence>
<evidence type="ECO:0000256" key="3">
    <source>
        <dbReference type="ARBA" id="ARBA00022603"/>
    </source>
</evidence>
<feature type="binding site" evidence="6">
    <location>
        <begin position="129"/>
        <end position="130"/>
    </location>
    <ligand>
        <name>S-adenosyl-L-methionine</name>
        <dbReference type="ChEBI" id="CHEBI:59789"/>
    </ligand>
</feature>
<dbReference type="RefSeq" id="WP_052113616.1">
    <property type="nucleotide sequence ID" value="NZ_BJYK01000013.1"/>
</dbReference>
<accession>A0A511Z250</accession>
<dbReference type="GO" id="GO:0005829">
    <property type="term" value="C:cytosol"/>
    <property type="evidence" value="ECO:0007669"/>
    <property type="project" value="TreeGrafter"/>
</dbReference>
<comment type="caution">
    <text evidence="6">Lacks conserved residue(s) required for the propagation of feature annotation.</text>
</comment>
<dbReference type="HAMAP" id="MF_00074">
    <property type="entry name" value="16SrRNA_methyltr_G"/>
    <property type="match status" value="1"/>
</dbReference>
<evidence type="ECO:0000256" key="1">
    <source>
        <dbReference type="ARBA" id="ARBA00022490"/>
    </source>
</evidence>
<dbReference type="Proteomes" id="UP000321484">
    <property type="component" value="Unassembled WGS sequence"/>
</dbReference>
<dbReference type="Gene3D" id="3.40.50.150">
    <property type="entry name" value="Vaccinia Virus protein VP39"/>
    <property type="match status" value="1"/>
</dbReference>
<dbReference type="PANTHER" id="PTHR31760">
    <property type="entry name" value="S-ADENOSYL-L-METHIONINE-DEPENDENT METHYLTRANSFERASES SUPERFAMILY PROTEIN"/>
    <property type="match status" value="1"/>
</dbReference>
<comment type="caution">
    <text evidence="7">The sequence shown here is derived from an EMBL/GenBank/DDBJ whole genome shotgun (WGS) entry which is preliminary data.</text>
</comment>
<comment type="function">
    <text evidence="6">Specifically methylates the N7 position of a guanine in 16S rRNA.</text>
</comment>
<keyword evidence="2 6" id="KW-0698">rRNA processing</keyword>
<gene>
    <name evidence="6 7" type="primary">rsmG</name>
    <name evidence="7" type="ORF">AFE02nite_32610</name>
</gene>
<keyword evidence="4 6" id="KW-0808">Transferase</keyword>
<dbReference type="OrthoDB" id="9808773at2"/>
<keyword evidence="1 6" id="KW-0963">Cytoplasm</keyword>
<organism evidence="7 8">
    <name type="scientific">Actinotalea fermentans</name>
    <dbReference type="NCBI Taxonomy" id="43671"/>
    <lineage>
        <taxon>Bacteria</taxon>
        <taxon>Bacillati</taxon>
        <taxon>Actinomycetota</taxon>
        <taxon>Actinomycetes</taxon>
        <taxon>Micrococcales</taxon>
        <taxon>Cellulomonadaceae</taxon>
        <taxon>Actinotalea</taxon>
    </lineage>
</organism>
<comment type="similarity">
    <text evidence="6">Belongs to the methyltransferase superfamily. RNA methyltransferase RsmG family.</text>
</comment>
<evidence type="ECO:0000313" key="8">
    <source>
        <dbReference type="Proteomes" id="UP000321484"/>
    </source>
</evidence>
<reference evidence="7 8" key="1">
    <citation type="submission" date="2019-07" db="EMBL/GenBank/DDBJ databases">
        <title>Whole genome shotgun sequence of Actinotalea fermentans NBRC 105374.</title>
        <authorList>
            <person name="Hosoyama A."/>
            <person name="Uohara A."/>
            <person name="Ohji S."/>
            <person name="Ichikawa N."/>
        </authorList>
    </citation>
    <scope>NUCLEOTIDE SEQUENCE [LARGE SCALE GENOMIC DNA]</scope>
    <source>
        <strain evidence="7 8">NBRC 105374</strain>
    </source>
</reference>
<dbReference type="AlphaFoldDB" id="A0A511Z250"/>
<evidence type="ECO:0000256" key="6">
    <source>
        <dbReference type="HAMAP-Rule" id="MF_00074"/>
    </source>
</evidence>
<name>A0A511Z250_9CELL</name>
<feature type="binding site" evidence="6">
    <location>
        <position position="144"/>
    </location>
    <ligand>
        <name>S-adenosyl-L-methionine</name>
        <dbReference type="ChEBI" id="CHEBI:59789"/>
    </ligand>
</feature>
<comment type="subcellular location">
    <subcellularLocation>
        <location evidence="6">Cytoplasm</location>
    </subcellularLocation>
</comment>
<dbReference type="EC" id="2.1.1.-" evidence="6"/>
<keyword evidence="8" id="KW-1185">Reference proteome</keyword>
<protein>
    <recommendedName>
        <fullName evidence="6">Ribosomal RNA small subunit methyltransferase G</fullName>
        <ecNumber evidence="6">2.1.1.-</ecNumber>
    </recommendedName>
    <alternativeName>
        <fullName evidence="6">16S rRNA 7-methylguanosine methyltransferase</fullName>
        <shortName evidence="6">16S rRNA m7G methyltransferase</shortName>
    </alternativeName>
</protein>
<dbReference type="GO" id="GO:0070043">
    <property type="term" value="F:rRNA (guanine-N7-)-methyltransferase activity"/>
    <property type="evidence" value="ECO:0007669"/>
    <property type="project" value="UniProtKB-UniRule"/>
</dbReference>
<dbReference type="InterPro" id="IPR003682">
    <property type="entry name" value="rRNA_ssu_MeTfrase_G"/>
</dbReference>
<dbReference type="CDD" id="cd02440">
    <property type="entry name" value="AdoMet_MTases"/>
    <property type="match status" value="1"/>
</dbReference>
<evidence type="ECO:0000313" key="7">
    <source>
        <dbReference type="EMBL" id="GEN81527.1"/>
    </source>
</evidence>
<keyword evidence="5 6" id="KW-0949">S-adenosyl-L-methionine</keyword>
<sequence length="230" mass="24745">MESVPAGEVDHEVGRQAKEFLGEGYDKIAAFGDALAAEGVLRGLIGPRELPRLWERHLLNSASLLPFLPAAGTVVDVGSGAGLPGLVIACARPDLEVVLVEPMERRATWLREMAQLLELDAVTVVQRRAEEVHGELEADVVTARAVAPLDRLMTWCFPLVRVGGSLLAMKGSRAQDEVDAAASLIERLGGAPAELLRAETIAGVEPTGLVRVVRVRPAPPARKPKRPRRR</sequence>
<keyword evidence="3 6" id="KW-0489">Methyltransferase</keyword>
<dbReference type="NCBIfam" id="TIGR00138">
    <property type="entry name" value="rsmG_gidB"/>
    <property type="match status" value="1"/>
</dbReference>